<organism evidence="3 4">
    <name type="scientific">Murinocardiopsis flavida</name>
    <dbReference type="NCBI Taxonomy" id="645275"/>
    <lineage>
        <taxon>Bacteria</taxon>
        <taxon>Bacillati</taxon>
        <taxon>Actinomycetota</taxon>
        <taxon>Actinomycetes</taxon>
        <taxon>Streptosporangiales</taxon>
        <taxon>Nocardiopsidaceae</taxon>
        <taxon>Murinocardiopsis</taxon>
    </lineage>
</organism>
<feature type="region of interest" description="Disordered" evidence="1">
    <location>
        <begin position="1"/>
        <end position="33"/>
    </location>
</feature>
<dbReference type="EMBL" id="PYGA01000020">
    <property type="protein sequence ID" value="PSK91334.1"/>
    <property type="molecule type" value="Genomic_DNA"/>
</dbReference>
<feature type="compositionally biased region" description="Basic and acidic residues" evidence="1">
    <location>
        <begin position="1"/>
        <end position="11"/>
    </location>
</feature>
<dbReference type="PANTHER" id="PTHR31157">
    <property type="entry name" value="SCP DOMAIN-CONTAINING PROTEIN"/>
    <property type="match status" value="1"/>
</dbReference>
<evidence type="ECO:0000313" key="4">
    <source>
        <dbReference type="Proteomes" id="UP000240542"/>
    </source>
</evidence>
<dbReference type="Pfam" id="PF00188">
    <property type="entry name" value="CAP"/>
    <property type="match status" value="1"/>
</dbReference>
<dbReference type="InterPro" id="IPR014044">
    <property type="entry name" value="CAP_dom"/>
</dbReference>
<dbReference type="RefSeq" id="WP_106585594.1">
    <property type="nucleotide sequence ID" value="NZ_PYGA01000020.1"/>
</dbReference>
<dbReference type="InterPro" id="IPR035940">
    <property type="entry name" value="CAP_sf"/>
</dbReference>
<evidence type="ECO:0000313" key="3">
    <source>
        <dbReference type="EMBL" id="PSK91334.1"/>
    </source>
</evidence>
<dbReference type="Gene3D" id="3.40.33.10">
    <property type="entry name" value="CAP"/>
    <property type="match status" value="1"/>
</dbReference>
<keyword evidence="4" id="KW-1185">Reference proteome</keyword>
<dbReference type="Proteomes" id="UP000240542">
    <property type="component" value="Unassembled WGS sequence"/>
</dbReference>
<proteinExistence type="predicted"/>
<sequence length="273" mass="27948">MSGARRYDRNRSPHGSRRGARRRPVRRSTAWRGPVVGGLLALPVGAALAAAMIVASAPDSGAPAAANGAQQAPQAVPDDVRTPEDFFPSPTASPEPAPTQRSAPPKAATGDGAEVEASVSPRPSESGGDSGGSRSPAPDPGGGSGGGDSAGVSALAKEVVRLTNKERADAGCAPLRVDDRLTAAAQGHSKDMDLRDYMDHISPDGKGPGDRSAAEGYDSWSGENVASGQRTAAQVVESWMDSKGHRDNILNCDSKAIGVGEAGFKWTQLFGSE</sequence>
<protein>
    <submittedName>
        <fullName evidence="3">Uncharacterized protein YkwD</fullName>
    </submittedName>
</protein>
<feature type="compositionally biased region" description="Low complexity" evidence="1">
    <location>
        <begin position="120"/>
        <end position="136"/>
    </location>
</feature>
<feature type="region of interest" description="Disordered" evidence="1">
    <location>
        <begin position="58"/>
        <end position="152"/>
    </location>
</feature>
<gene>
    <name evidence="3" type="ORF">CLV63_12060</name>
</gene>
<name>A0A2P8D283_9ACTN</name>
<dbReference type="PANTHER" id="PTHR31157:SF1">
    <property type="entry name" value="SCP DOMAIN-CONTAINING PROTEIN"/>
    <property type="match status" value="1"/>
</dbReference>
<dbReference type="AlphaFoldDB" id="A0A2P8D283"/>
<comment type="caution">
    <text evidence="3">The sequence shown here is derived from an EMBL/GenBank/DDBJ whole genome shotgun (WGS) entry which is preliminary data.</text>
</comment>
<feature type="region of interest" description="Disordered" evidence="1">
    <location>
        <begin position="186"/>
        <end position="229"/>
    </location>
</feature>
<feature type="domain" description="SCP" evidence="2">
    <location>
        <begin position="161"/>
        <end position="260"/>
    </location>
</feature>
<dbReference type="SUPFAM" id="SSF55797">
    <property type="entry name" value="PR-1-like"/>
    <property type="match status" value="1"/>
</dbReference>
<evidence type="ECO:0000256" key="1">
    <source>
        <dbReference type="SAM" id="MobiDB-lite"/>
    </source>
</evidence>
<dbReference type="CDD" id="cd05379">
    <property type="entry name" value="CAP_bacterial"/>
    <property type="match status" value="1"/>
</dbReference>
<accession>A0A2P8D283</accession>
<dbReference type="OrthoDB" id="68195at2"/>
<feature type="compositionally biased region" description="Low complexity" evidence="1">
    <location>
        <begin position="58"/>
        <end position="75"/>
    </location>
</feature>
<feature type="compositionally biased region" description="Gly residues" evidence="1">
    <location>
        <begin position="140"/>
        <end position="149"/>
    </location>
</feature>
<evidence type="ECO:0000259" key="2">
    <source>
        <dbReference type="Pfam" id="PF00188"/>
    </source>
</evidence>
<reference evidence="3 4" key="1">
    <citation type="submission" date="2018-03" db="EMBL/GenBank/DDBJ databases">
        <title>Genomic Encyclopedia of Archaeal and Bacterial Type Strains, Phase II (KMG-II): from individual species to whole genera.</title>
        <authorList>
            <person name="Goeker M."/>
        </authorList>
    </citation>
    <scope>NUCLEOTIDE SEQUENCE [LARGE SCALE GENOMIC DNA]</scope>
    <source>
        <strain evidence="3 4">DSM 45312</strain>
    </source>
</reference>
<feature type="compositionally biased region" description="Basic residues" evidence="1">
    <location>
        <begin position="12"/>
        <end position="26"/>
    </location>
</feature>
<feature type="compositionally biased region" description="Basic and acidic residues" evidence="1">
    <location>
        <begin position="188"/>
        <end position="213"/>
    </location>
</feature>